<evidence type="ECO:0000313" key="1">
    <source>
        <dbReference type="EMBL" id="OJJ86257.1"/>
    </source>
</evidence>
<sequence>MIMTGSRGRDRPYAYFNLASDWTSWFCRRMLCSIRFAWNPQVKPENASRMIVSQ</sequence>
<protein>
    <submittedName>
        <fullName evidence="1">Uncharacterized protein</fullName>
    </submittedName>
</protein>
<dbReference type="Proteomes" id="UP000184300">
    <property type="component" value="Unassembled WGS sequence"/>
</dbReference>
<dbReference type="GeneID" id="34457511"/>
<keyword evidence="2" id="KW-1185">Reference proteome</keyword>
<accession>A0A1L9VQS2</accession>
<evidence type="ECO:0000313" key="2">
    <source>
        <dbReference type="Proteomes" id="UP000184300"/>
    </source>
</evidence>
<organism evidence="1 2">
    <name type="scientific">Aspergillus glaucus CBS 516.65</name>
    <dbReference type="NCBI Taxonomy" id="1160497"/>
    <lineage>
        <taxon>Eukaryota</taxon>
        <taxon>Fungi</taxon>
        <taxon>Dikarya</taxon>
        <taxon>Ascomycota</taxon>
        <taxon>Pezizomycotina</taxon>
        <taxon>Eurotiomycetes</taxon>
        <taxon>Eurotiomycetidae</taxon>
        <taxon>Eurotiales</taxon>
        <taxon>Aspergillaceae</taxon>
        <taxon>Aspergillus</taxon>
        <taxon>Aspergillus subgen. Aspergillus</taxon>
    </lineage>
</organism>
<dbReference type="EMBL" id="KV878893">
    <property type="protein sequence ID" value="OJJ86257.1"/>
    <property type="molecule type" value="Genomic_DNA"/>
</dbReference>
<gene>
    <name evidence="1" type="ORF">ASPGLDRAFT_1338720</name>
</gene>
<dbReference type="RefSeq" id="XP_022402951.1">
    <property type="nucleotide sequence ID" value="XM_022541250.1"/>
</dbReference>
<reference evidence="2" key="1">
    <citation type="journal article" date="2017" name="Genome Biol.">
        <title>Comparative genomics reveals high biological diversity and specific adaptations in the industrially and medically important fungal genus Aspergillus.</title>
        <authorList>
            <person name="de Vries R.P."/>
            <person name="Riley R."/>
            <person name="Wiebenga A."/>
            <person name="Aguilar-Osorio G."/>
            <person name="Amillis S."/>
            <person name="Uchima C.A."/>
            <person name="Anderluh G."/>
            <person name="Asadollahi M."/>
            <person name="Askin M."/>
            <person name="Barry K."/>
            <person name="Battaglia E."/>
            <person name="Bayram O."/>
            <person name="Benocci T."/>
            <person name="Braus-Stromeyer S.A."/>
            <person name="Caldana C."/>
            <person name="Canovas D."/>
            <person name="Cerqueira G.C."/>
            <person name="Chen F."/>
            <person name="Chen W."/>
            <person name="Choi C."/>
            <person name="Clum A."/>
            <person name="Dos Santos R.A."/>
            <person name="Damasio A.R."/>
            <person name="Diallinas G."/>
            <person name="Emri T."/>
            <person name="Fekete E."/>
            <person name="Flipphi M."/>
            <person name="Freyberg S."/>
            <person name="Gallo A."/>
            <person name="Gournas C."/>
            <person name="Habgood R."/>
            <person name="Hainaut M."/>
            <person name="Harispe M.L."/>
            <person name="Henrissat B."/>
            <person name="Hilden K.S."/>
            <person name="Hope R."/>
            <person name="Hossain A."/>
            <person name="Karabika E."/>
            <person name="Karaffa L."/>
            <person name="Karanyi Z."/>
            <person name="Krasevec N."/>
            <person name="Kuo A."/>
            <person name="Kusch H."/>
            <person name="LaButti K."/>
            <person name="Lagendijk E.L."/>
            <person name="Lapidus A."/>
            <person name="Levasseur A."/>
            <person name="Lindquist E."/>
            <person name="Lipzen A."/>
            <person name="Logrieco A.F."/>
            <person name="MacCabe A."/>
            <person name="Maekelae M.R."/>
            <person name="Malavazi I."/>
            <person name="Melin P."/>
            <person name="Meyer V."/>
            <person name="Mielnichuk N."/>
            <person name="Miskei M."/>
            <person name="Molnar A.P."/>
            <person name="Mule G."/>
            <person name="Ngan C.Y."/>
            <person name="Orejas M."/>
            <person name="Orosz E."/>
            <person name="Ouedraogo J.P."/>
            <person name="Overkamp K.M."/>
            <person name="Park H.-S."/>
            <person name="Perrone G."/>
            <person name="Piumi F."/>
            <person name="Punt P.J."/>
            <person name="Ram A.F."/>
            <person name="Ramon A."/>
            <person name="Rauscher S."/>
            <person name="Record E."/>
            <person name="Riano-Pachon D.M."/>
            <person name="Robert V."/>
            <person name="Roehrig J."/>
            <person name="Ruller R."/>
            <person name="Salamov A."/>
            <person name="Salih N.S."/>
            <person name="Samson R.A."/>
            <person name="Sandor E."/>
            <person name="Sanguinetti M."/>
            <person name="Schuetze T."/>
            <person name="Sepcic K."/>
            <person name="Shelest E."/>
            <person name="Sherlock G."/>
            <person name="Sophianopoulou V."/>
            <person name="Squina F.M."/>
            <person name="Sun H."/>
            <person name="Susca A."/>
            <person name="Todd R.B."/>
            <person name="Tsang A."/>
            <person name="Unkles S.E."/>
            <person name="van de Wiele N."/>
            <person name="van Rossen-Uffink D."/>
            <person name="Oliveira J.V."/>
            <person name="Vesth T.C."/>
            <person name="Visser J."/>
            <person name="Yu J.-H."/>
            <person name="Zhou M."/>
            <person name="Andersen M.R."/>
            <person name="Archer D.B."/>
            <person name="Baker S.E."/>
            <person name="Benoit I."/>
            <person name="Brakhage A.A."/>
            <person name="Braus G.H."/>
            <person name="Fischer R."/>
            <person name="Frisvad J.C."/>
            <person name="Goldman G.H."/>
            <person name="Houbraken J."/>
            <person name="Oakley B."/>
            <person name="Pocsi I."/>
            <person name="Scazzocchio C."/>
            <person name="Seiboth B."/>
            <person name="vanKuyk P.A."/>
            <person name="Wortman J."/>
            <person name="Dyer P.S."/>
            <person name="Grigoriev I.V."/>
        </authorList>
    </citation>
    <scope>NUCLEOTIDE SEQUENCE [LARGE SCALE GENOMIC DNA]</scope>
    <source>
        <strain evidence="2">CBS 516.65</strain>
    </source>
</reference>
<dbReference type="AlphaFoldDB" id="A0A1L9VQS2"/>
<dbReference type="VEuPathDB" id="FungiDB:ASPGLDRAFT_1338720"/>
<proteinExistence type="predicted"/>
<name>A0A1L9VQS2_ASPGL</name>